<gene>
    <name evidence="2" type="ORF">CCAM_LOCUS22851</name>
</gene>
<feature type="region of interest" description="Disordered" evidence="1">
    <location>
        <begin position="32"/>
        <end position="61"/>
    </location>
</feature>
<dbReference type="PANTHER" id="PTHR31681:SF51">
    <property type="entry name" value="PARP CATALYTIC DOMAIN-CONTAINING PROTEIN"/>
    <property type="match status" value="1"/>
</dbReference>
<reference evidence="2 3" key="1">
    <citation type="submission" date="2018-04" db="EMBL/GenBank/DDBJ databases">
        <authorList>
            <person name="Vogel A."/>
        </authorList>
    </citation>
    <scope>NUCLEOTIDE SEQUENCE [LARGE SCALE GENOMIC DNA]</scope>
</reference>
<dbReference type="SUPFAM" id="SSF56399">
    <property type="entry name" value="ADP-ribosylation"/>
    <property type="match status" value="1"/>
</dbReference>
<evidence type="ECO:0000256" key="1">
    <source>
        <dbReference type="SAM" id="MobiDB-lite"/>
    </source>
</evidence>
<dbReference type="OrthoDB" id="1904351at2759"/>
<keyword evidence="3" id="KW-1185">Reference proteome</keyword>
<dbReference type="Proteomes" id="UP000595140">
    <property type="component" value="Unassembled WGS sequence"/>
</dbReference>
<dbReference type="PANTHER" id="PTHR31681">
    <property type="entry name" value="C2H2-LIKE ZINC FINGER PROTEIN"/>
    <property type="match status" value="1"/>
</dbReference>
<feature type="compositionally biased region" description="Pro residues" evidence="1">
    <location>
        <begin position="40"/>
        <end position="49"/>
    </location>
</feature>
<sequence>MSEKCLMVTSLAILVCHPSSTIRCFKPKSSVISPKRERTPLPPPPPPPKNNQNPKPQESFDSHAKRVLSFPRFKEIEPLEEVAEVDAIFRAGWKHNVGYRIQKVFRVNCGEAAYKRFEVYRNIVKSKGRESGVRRDGNEVLRYRGTGITCLLGFDRFSTTCRRKSCGVCRTIGGCMNSEAMGRSPVMLSKTSWRAHRRVERCGHGNMRAAIVVCRVIAGRVARCSNGNIVSGEEEKDGTFDSVEYMDGSEKLMVLDSRAILPCFVVLYEIL</sequence>
<protein>
    <recommendedName>
        <fullName evidence="4">PARP catalytic domain-containing protein</fullName>
    </recommendedName>
</protein>
<dbReference type="Gene3D" id="3.90.228.10">
    <property type="match status" value="1"/>
</dbReference>
<dbReference type="AlphaFoldDB" id="A0A484LXD8"/>
<proteinExistence type="predicted"/>
<dbReference type="EMBL" id="OOIL02002239">
    <property type="protein sequence ID" value="VFQ81075.1"/>
    <property type="molecule type" value="Genomic_DNA"/>
</dbReference>
<evidence type="ECO:0000313" key="2">
    <source>
        <dbReference type="EMBL" id="VFQ81075.1"/>
    </source>
</evidence>
<organism evidence="2 3">
    <name type="scientific">Cuscuta campestris</name>
    <dbReference type="NCBI Taxonomy" id="132261"/>
    <lineage>
        <taxon>Eukaryota</taxon>
        <taxon>Viridiplantae</taxon>
        <taxon>Streptophyta</taxon>
        <taxon>Embryophyta</taxon>
        <taxon>Tracheophyta</taxon>
        <taxon>Spermatophyta</taxon>
        <taxon>Magnoliopsida</taxon>
        <taxon>eudicotyledons</taxon>
        <taxon>Gunneridae</taxon>
        <taxon>Pentapetalae</taxon>
        <taxon>asterids</taxon>
        <taxon>lamiids</taxon>
        <taxon>Solanales</taxon>
        <taxon>Convolvulaceae</taxon>
        <taxon>Cuscuteae</taxon>
        <taxon>Cuscuta</taxon>
        <taxon>Cuscuta subgen. Grammica</taxon>
        <taxon>Cuscuta sect. Cleistogrammica</taxon>
    </lineage>
</organism>
<accession>A0A484LXD8</accession>
<name>A0A484LXD8_9ASTE</name>
<evidence type="ECO:0008006" key="4">
    <source>
        <dbReference type="Google" id="ProtNLM"/>
    </source>
</evidence>
<evidence type="ECO:0000313" key="3">
    <source>
        <dbReference type="Proteomes" id="UP000595140"/>
    </source>
</evidence>